<accession>A0A4R2LI20</accession>
<protein>
    <submittedName>
        <fullName evidence="1">Uncharacterized protein</fullName>
    </submittedName>
</protein>
<dbReference type="RefSeq" id="WP_132091425.1">
    <property type="nucleotide sequence ID" value="NZ_SLXA01000006.1"/>
</dbReference>
<proteinExistence type="predicted"/>
<dbReference type="EMBL" id="SLXA01000006">
    <property type="protein sequence ID" value="TCO84682.1"/>
    <property type="molecule type" value="Genomic_DNA"/>
</dbReference>
<name>A0A4R2LI20_9FIRM</name>
<comment type="caution">
    <text evidence="1">The sequence shown here is derived from an EMBL/GenBank/DDBJ whole genome shotgun (WGS) entry which is preliminary data.</text>
</comment>
<dbReference type="OrthoDB" id="1783193at2"/>
<evidence type="ECO:0000313" key="1">
    <source>
        <dbReference type="EMBL" id="TCO84682.1"/>
    </source>
</evidence>
<organism evidence="1 2">
    <name type="scientific">Frisingicoccus caecimuris</name>
    <dbReference type="NCBI Taxonomy" id="1796636"/>
    <lineage>
        <taxon>Bacteria</taxon>
        <taxon>Bacillati</taxon>
        <taxon>Bacillota</taxon>
        <taxon>Clostridia</taxon>
        <taxon>Lachnospirales</taxon>
        <taxon>Lachnospiraceae</taxon>
        <taxon>Frisingicoccus</taxon>
    </lineage>
</organism>
<dbReference type="Proteomes" id="UP000295711">
    <property type="component" value="Unassembled WGS sequence"/>
</dbReference>
<keyword evidence="2" id="KW-1185">Reference proteome</keyword>
<gene>
    <name evidence="1" type="ORF">EV212_106109</name>
</gene>
<dbReference type="AlphaFoldDB" id="A0A4R2LI20"/>
<reference evidence="1 2" key="1">
    <citation type="submission" date="2019-03" db="EMBL/GenBank/DDBJ databases">
        <title>Genomic Encyclopedia of Type Strains, Phase IV (KMG-IV): sequencing the most valuable type-strain genomes for metagenomic binning, comparative biology and taxonomic classification.</title>
        <authorList>
            <person name="Goeker M."/>
        </authorList>
    </citation>
    <scope>NUCLEOTIDE SEQUENCE [LARGE SCALE GENOMIC DNA]</scope>
    <source>
        <strain evidence="1 2">DSM 28559</strain>
    </source>
</reference>
<evidence type="ECO:0000313" key="2">
    <source>
        <dbReference type="Proteomes" id="UP000295711"/>
    </source>
</evidence>
<sequence length="493" mass="57726">MSAYGNLLKTLINFSGSKLSIVAEEVGYDVSYISKWCNKAKLPASKMAPNINRTLANHFSHEILKHEDLASFSRQFSVEATPDSLNSIIYNLLKENYKESSREAANELNHSEAYKTRVLSLANDVYEFFNHELPNTLMSYNEPVEVLCTLDICRFINENNVDLPIYPMPNHEINVKIGLDIKKLMEDSSNYLKQIYYFINSHSYLSFDFYNDALMNNMNTIIIKDHMAILCALDQYNRILTATVITDPEKVNQIYIRVLPSFRAMDLLLHATESDEFYQYGYRTDFYSRDNFQIFLAQGFEFLLPVECWDSITYTARERDKDEFMAHLVAQLQITWEEIFEKNSMDFFVLKSSLMKYIEDGEIIFADVVYNMTPDERKLHIQKVLDITKNNPNIHFYVIDDEYLPSVQHLLHTSVFNNRKKMFLKNPQRYHTEIGPHFYSVLSDQIINEVSSFFDNLKSHPYCFSYDAEGLQKFAEKYSSLIYRMIDLSALKK</sequence>